<dbReference type="Pfam" id="PF00270">
    <property type="entry name" value="DEAD"/>
    <property type="match status" value="1"/>
</dbReference>
<dbReference type="CDD" id="cd18787">
    <property type="entry name" value="SF2_C_DEAD"/>
    <property type="match status" value="1"/>
</dbReference>
<feature type="domain" description="Helicase C-terminal" evidence="7">
    <location>
        <begin position="393"/>
        <end position="543"/>
    </location>
</feature>
<dbReference type="PROSITE" id="PS51194">
    <property type="entry name" value="HELICASE_CTER"/>
    <property type="match status" value="1"/>
</dbReference>
<evidence type="ECO:0000256" key="2">
    <source>
        <dbReference type="ARBA" id="ARBA00022741"/>
    </source>
</evidence>
<dbReference type="GO" id="GO:0016787">
    <property type="term" value="F:hydrolase activity"/>
    <property type="evidence" value="ECO:0007669"/>
    <property type="project" value="UniProtKB-KW"/>
</dbReference>
<evidence type="ECO:0000256" key="3">
    <source>
        <dbReference type="ARBA" id="ARBA00022801"/>
    </source>
</evidence>
<evidence type="ECO:0000256" key="4">
    <source>
        <dbReference type="ARBA" id="ARBA00022806"/>
    </source>
</evidence>
<gene>
    <name evidence="8" type="primary">MRH4</name>
    <name evidence="8" type="ORF">Ciccas_012040</name>
</gene>
<dbReference type="PANTHER" id="PTHR47958">
    <property type="entry name" value="ATP-DEPENDENT RNA HELICASE DBP3"/>
    <property type="match status" value="1"/>
</dbReference>
<dbReference type="InterPro" id="IPR014001">
    <property type="entry name" value="Helicase_ATP-bd"/>
</dbReference>
<sequence length="567" mass="64018">MGGGFVEETTWNEKNKVSFSMEKKFNLDRSPHEAGHENPFLSSQASINLLGQPSRNSEFAYPLNERFSEIEQLDPRLLESLGKMGLDRMSHIQKHATGILMQDETNDQLEVTGKYDMMAAAQTGSGKTLAFLLPIANRLLNNYPASSMQALVSYIRRSVKAFESLESIAGAKEKGPKKQYPLALVLAPTRELVQQINNELMRLTVYSMLRSVAVFGGEKPSWQMQQLSRGAHMLVATPGRLLDFLEQDLISLRFCRNLVLDEADQMLEFGFEPQLKKIFEPRLYHLPSSEDGRQTSLFSATFPTKVALLARHLLRGDRCVSLSIAYHNPDGSKPNSMVLVPEWGANPNRNQDESETLLARIPAEIQQHIKLLPQEARNQYKISAKWLDILCETISEVKETATEEPCRILVFCNRKKEADIIDTQLYQRRYSSRSIHGDRSQQQRDQALREFKNGHVEVLVATSVAARGLDIPNVTAVINIGCPNNLDDYVHRIGRTGRLGKKGQAVTILDLTNDIPASVKGVCDFVKAKNPDAEIDREIIDFARSRSSSANEYGRNWRNQKERFSRD</sequence>
<name>A0ABD2PQF8_9PLAT</name>
<dbReference type="InterPro" id="IPR011545">
    <property type="entry name" value="DEAD/DEAH_box_helicase_dom"/>
</dbReference>
<keyword evidence="5" id="KW-0067">ATP-binding</keyword>
<accession>A0ABD2PQF8</accession>
<dbReference type="SMART" id="SM00487">
    <property type="entry name" value="DEXDc"/>
    <property type="match status" value="1"/>
</dbReference>
<dbReference type="SUPFAM" id="SSF52540">
    <property type="entry name" value="P-loop containing nucleoside triphosphate hydrolases"/>
    <property type="match status" value="1"/>
</dbReference>
<dbReference type="Pfam" id="PF00271">
    <property type="entry name" value="Helicase_C"/>
    <property type="match status" value="1"/>
</dbReference>
<evidence type="ECO:0000256" key="1">
    <source>
        <dbReference type="ARBA" id="ARBA00012552"/>
    </source>
</evidence>
<dbReference type="InterPro" id="IPR027417">
    <property type="entry name" value="P-loop_NTPase"/>
</dbReference>
<keyword evidence="2" id="KW-0547">Nucleotide-binding</keyword>
<dbReference type="Proteomes" id="UP001626550">
    <property type="component" value="Unassembled WGS sequence"/>
</dbReference>
<dbReference type="EMBL" id="JBJKFK010003945">
    <property type="protein sequence ID" value="KAL3309415.1"/>
    <property type="molecule type" value="Genomic_DNA"/>
</dbReference>
<keyword evidence="4 8" id="KW-0347">Helicase</keyword>
<dbReference type="PROSITE" id="PS51192">
    <property type="entry name" value="HELICASE_ATP_BIND_1"/>
    <property type="match status" value="1"/>
</dbReference>
<dbReference type="InterPro" id="IPR001650">
    <property type="entry name" value="Helicase_C-like"/>
</dbReference>
<reference evidence="8 9" key="1">
    <citation type="submission" date="2024-11" db="EMBL/GenBank/DDBJ databases">
        <title>Adaptive evolution of stress response genes in parasites aligns with host niche diversity.</title>
        <authorList>
            <person name="Hahn C."/>
            <person name="Resl P."/>
        </authorList>
    </citation>
    <scope>NUCLEOTIDE SEQUENCE [LARGE SCALE GENOMIC DNA]</scope>
    <source>
        <strain evidence="8">EGGRZ-B1_66</strain>
        <tissue evidence="8">Body</tissue>
    </source>
</reference>
<keyword evidence="3" id="KW-0378">Hydrolase</keyword>
<evidence type="ECO:0000256" key="5">
    <source>
        <dbReference type="ARBA" id="ARBA00022840"/>
    </source>
</evidence>
<dbReference type="EC" id="3.6.4.13" evidence="1"/>
<dbReference type="SMART" id="SM00490">
    <property type="entry name" value="HELICc"/>
    <property type="match status" value="1"/>
</dbReference>
<evidence type="ECO:0000259" key="6">
    <source>
        <dbReference type="PROSITE" id="PS51192"/>
    </source>
</evidence>
<evidence type="ECO:0000313" key="8">
    <source>
        <dbReference type="EMBL" id="KAL3309415.1"/>
    </source>
</evidence>
<dbReference type="GO" id="GO:0005524">
    <property type="term" value="F:ATP binding"/>
    <property type="evidence" value="ECO:0007669"/>
    <property type="project" value="UniProtKB-KW"/>
</dbReference>
<feature type="domain" description="Helicase ATP-binding" evidence="6">
    <location>
        <begin position="108"/>
        <end position="320"/>
    </location>
</feature>
<comment type="caution">
    <text evidence="8">The sequence shown here is derived from an EMBL/GenBank/DDBJ whole genome shotgun (WGS) entry which is preliminary data.</text>
</comment>
<evidence type="ECO:0000259" key="7">
    <source>
        <dbReference type="PROSITE" id="PS51194"/>
    </source>
</evidence>
<dbReference type="Gene3D" id="3.40.50.300">
    <property type="entry name" value="P-loop containing nucleotide triphosphate hydrolases"/>
    <property type="match status" value="2"/>
</dbReference>
<feature type="non-terminal residue" evidence="8">
    <location>
        <position position="567"/>
    </location>
</feature>
<dbReference type="GO" id="GO:0003724">
    <property type="term" value="F:RNA helicase activity"/>
    <property type="evidence" value="ECO:0007669"/>
    <property type="project" value="UniProtKB-EC"/>
</dbReference>
<protein>
    <recommendedName>
        <fullName evidence="1">RNA helicase</fullName>
        <ecNumber evidence="1">3.6.4.13</ecNumber>
    </recommendedName>
</protein>
<proteinExistence type="predicted"/>
<keyword evidence="9" id="KW-1185">Reference proteome</keyword>
<organism evidence="8 9">
    <name type="scientific">Cichlidogyrus casuarinus</name>
    <dbReference type="NCBI Taxonomy" id="1844966"/>
    <lineage>
        <taxon>Eukaryota</taxon>
        <taxon>Metazoa</taxon>
        <taxon>Spiralia</taxon>
        <taxon>Lophotrochozoa</taxon>
        <taxon>Platyhelminthes</taxon>
        <taxon>Monogenea</taxon>
        <taxon>Monopisthocotylea</taxon>
        <taxon>Dactylogyridea</taxon>
        <taxon>Ancyrocephalidae</taxon>
        <taxon>Cichlidogyrus</taxon>
    </lineage>
</organism>
<evidence type="ECO:0000313" key="9">
    <source>
        <dbReference type="Proteomes" id="UP001626550"/>
    </source>
</evidence>
<dbReference type="AlphaFoldDB" id="A0ABD2PQF8"/>